<keyword evidence="2" id="KW-1133">Transmembrane helix</keyword>
<feature type="transmembrane region" description="Helical" evidence="2">
    <location>
        <begin position="82"/>
        <end position="99"/>
    </location>
</feature>
<feature type="transmembrane region" description="Helical" evidence="2">
    <location>
        <begin position="32"/>
        <end position="54"/>
    </location>
</feature>
<dbReference type="InterPro" id="IPR039672">
    <property type="entry name" value="MFS_2"/>
</dbReference>
<feature type="transmembrane region" description="Helical" evidence="2">
    <location>
        <begin position="378"/>
        <end position="395"/>
    </location>
</feature>
<proteinExistence type="inferred from homology"/>
<feature type="transmembrane region" description="Helical" evidence="2">
    <location>
        <begin position="444"/>
        <end position="468"/>
    </location>
</feature>
<comment type="similarity">
    <text evidence="1">Belongs to the sodium:galactoside symporter (TC 2.A.2) family.</text>
</comment>
<keyword evidence="4" id="KW-1185">Reference proteome</keyword>
<gene>
    <name evidence="3" type="ORF">KEM09_11785</name>
</gene>
<evidence type="ECO:0000313" key="3">
    <source>
        <dbReference type="EMBL" id="MBS2212089.1"/>
    </source>
</evidence>
<protein>
    <submittedName>
        <fullName evidence="3">MFS transporter</fullName>
    </submittedName>
</protein>
<dbReference type="Gene3D" id="1.20.1250.20">
    <property type="entry name" value="MFS general substrate transporter like domains"/>
    <property type="match status" value="2"/>
</dbReference>
<dbReference type="PANTHER" id="PTHR11328:SF24">
    <property type="entry name" value="MAJOR FACILITATOR SUPERFAMILY (MFS) PROFILE DOMAIN-CONTAINING PROTEIN"/>
    <property type="match status" value="1"/>
</dbReference>
<feature type="transmembrane region" description="Helical" evidence="2">
    <location>
        <begin position="111"/>
        <end position="138"/>
    </location>
</feature>
<feature type="transmembrane region" description="Helical" evidence="2">
    <location>
        <begin position="266"/>
        <end position="286"/>
    </location>
</feature>
<feature type="transmembrane region" description="Helical" evidence="2">
    <location>
        <begin position="307"/>
        <end position="326"/>
    </location>
</feature>
<name>A0ABS5KAV0_9BACT</name>
<sequence>MLNQEKISIKEKIGYALGDGAANIAWRGVATFLLIFYTDVFGIAPAAAGVLLLVARSSDGISDVVMGVIGDRTKSKYGNFRPWILWTAIPLAVILSLLFTTPDLGPTGKIIYAYVTYILFTLIYTANNIPYGALMAVMTGDDKVRTSLGSYRMVGAFGGGMLVQGALLYLVAHFGNVDPQIQVSQLNADKYEVTVSSPYEVPNANIKTENGIATFTWKDELLGDKPTKDKSFAMEQDSQYTFVVEGEGDLKAESFRVINQKKGYSYSIYLLSVFLAGFMILTFLTTKERIKPSARQKDNLWKDLKDLLKNKPWLILLVVGLLFNVYNATKQGITVIYFKHYLHDELMAASYLVALMIISIGGAMATAPLARAVGKRMLFIYALIFSGIVNALIVFCGPDNTVAIFTLGIASEFAAAIFPTLFFAMLGDAADYSEWKNGRRATGLIYSAGSFATKFGGGIAGAIIGFVLAMFKYNGQDSVAIQGAVPGIIMLMSWIPAIVAIIAAGVMVLYPLNQTKMTQITHELNEKRNNELTLENQG</sequence>
<comment type="caution">
    <text evidence="3">The sequence shown here is derived from an EMBL/GenBank/DDBJ whole genome shotgun (WGS) entry which is preliminary data.</text>
</comment>
<dbReference type="PANTHER" id="PTHR11328">
    <property type="entry name" value="MAJOR FACILITATOR SUPERFAMILY DOMAIN-CONTAINING PROTEIN"/>
    <property type="match status" value="1"/>
</dbReference>
<feature type="transmembrane region" description="Helical" evidence="2">
    <location>
        <begin position="488"/>
        <end position="510"/>
    </location>
</feature>
<reference evidence="3 4" key="1">
    <citation type="journal article" date="2014" name="Int. J. Syst. Evol. Microbiol.">
        <title>Carboxylicivirga gen. nov. in the family Marinilabiliaceae with two novel species, Carboxylicivirga mesophila sp. nov. and Carboxylicivirga taeanensis sp. nov., and reclassification of Cytophaga fermentans as Saccharicrinis fermentans gen. nov., comb. nov.</title>
        <authorList>
            <person name="Yang S.H."/>
            <person name="Seo H.S."/>
            <person name="Woo J.H."/>
            <person name="Oh H.M."/>
            <person name="Jang H."/>
            <person name="Lee J.H."/>
            <person name="Kim S.J."/>
            <person name="Kwon K.K."/>
        </authorList>
    </citation>
    <scope>NUCLEOTIDE SEQUENCE [LARGE SCALE GENOMIC DNA]</scope>
    <source>
        <strain evidence="3 4">JCM 18290</strain>
    </source>
</reference>
<dbReference type="EMBL" id="JAGUCN010000012">
    <property type="protein sequence ID" value="MBS2212089.1"/>
    <property type="molecule type" value="Genomic_DNA"/>
</dbReference>
<dbReference type="CDD" id="cd17332">
    <property type="entry name" value="MFS_MelB_like"/>
    <property type="match status" value="1"/>
</dbReference>
<feature type="transmembrane region" description="Helical" evidence="2">
    <location>
        <begin position="346"/>
        <end position="366"/>
    </location>
</feature>
<dbReference type="RefSeq" id="WP_212228541.1">
    <property type="nucleotide sequence ID" value="NZ_JAGUCN010000012.1"/>
</dbReference>
<dbReference type="Pfam" id="PF13347">
    <property type="entry name" value="MFS_2"/>
    <property type="match status" value="2"/>
</dbReference>
<keyword evidence="2" id="KW-0472">Membrane</keyword>
<organism evidence="3 4">
    <name type="scientific">Carboxylicivirga mesophila</name>
    <dbReference type="NCBI Taxonomy" id="1166478"/>
    <lineage>
        <taxon>Bacteria</taxon>
        <taxon>Pseudomonadati</taxon>
        <taxon>Bacteroidota</taxon>
        <taxon>Bacteroidia</taxon>
        <taxon>Marinilabiliales</taxon>
        <taxon>Marinilabiliaceae</taxon>
        <taxon>Carboxylicivirga</taxon>
    </lineage>
</organism>
<accession>A0ABS5KAV0</accession>
<feature type="transmembrane region" description="Helical" evidence="2">
    <location>
        <begin position="150"/>
        <end position="172"/>
    </location>
</feature>
<evidence type="ECO:0000256" key="2">
    <source>
        <dbReference type="SAM" id="Phobius"/>
    </source>
</evidence>
<dbReference type="SUPFAM" id="SSF103473">
    <property type="entry name" value="MFS general substrate transporter"/>
    <property type="match status" value="2"/>
</dbReference>
<evidence type="ECO:0000313" key="4">
    <source>
        <dbReference type="Proteomes" id="UP000721861"/>
    </source>
</evidence>
<dbReference type="Proteomes" id="UP000721861">
    <property type="component" value="Unassembled WGS sequence"/>
</dbReference>
<evidence type="ECO:0000256" key="1">
    <source>
        <dbReference type="ARBA" id="ARBA00009617"/>
    </source>
</evidence>
<dbReference type="InterPro" id="IPR036259">
    <property type="entry name" value="MFS_trans_sf"/>
</dbReference>
<feature type="transmembrane region" description="Helical" evidence="2">
    <location>
        <begin position="401"/>
        <end position="424"/>
    </location>
</feature>
<keyword evidence="2" id="KW-0812">Transmembrane</keyword>